<dbReference type="OrthoDB" id="6431331at2759"/>
<dbReference type="InterPro" id="IPR000073">
    <property type="entry name" value="AB_hydrolase_1"/>
</dbReference>
<evidence type="ECO:0000313" key="5">
    <source>
        <dbReference type="Proteomes" id="UP000018144"/>
    </source>
</evidence>
<protein>
    <recommendedName>
        <fullName evidence="3">AB hydrolase-1 domain-containing protein</fullName>
    </recommendedName>
</protein>
<dbReference type="EMBL" id="HF935437">
    <property type="protein sequence ID" value="CCX08929.1"/>
    <property type="molecule type" value="Genomic_DNA"/>
</dbReference>
<reference evidence="4 5" key="1">
    <citation type="journal article" date="2013" name="PLoS Genet.">
        <title>The genome and development-dependent transcriptomes of Pyronema confluens: a window into fungal evolution.</title>
        <authorList>
            <person name="Traeger S."/>
            <person name="Altegoer F."/>
            <person name="Freitag M."/>
            <person name="Gabaldon T."/>
            <person name="Kempken F."/>
            <person name="Kumar A."/>
            <person name="Marcet-Houben M."/>
            <person name="Poggeler S."/>
            <person name="Stajich J.E."/>
            <person name="Nowrousian M."/>
        </authorList>
    </citation>
    <scope>NUCLEOTIDE SEQUENCE [LARGE SCALE GENOMIC DNA]</scope>
    <source>
        <strain evidence="5">CBS 100304</strain>
        <tissue evidence="4">Vegetative mycelium</tissue>
    </source>
</reference>
<feature type="transmembrane region" description="Helical" evidence="2">
    <location>
        <begin position="12"/>
        <end position="34"/>
    </location>
</feature>
<organism evidence="4 5">
    <name type="scientific">Pyronema omphalodes (strain CBS 100304)</name>
    <name type="common">Pyronema confluens</name>
    <dbReference type="NCBI Taxonomy" id="1076935"/>
    <lineage>
        <taxon>Eukaryota</taxon>
        <taxon>Fungi</taxon>
        <taxon>Dikarya</taxon>
        <taxon>Ascomycota</taxon>
        <taxon>Pezizomycotina</taxon>
        <taxon>Pezizomycetes</taxon>
        <taxon>Pezizales</taxon>
        <taxon>Pyronemataceae</taxon>
        <taxon>Pyronema</taxon>
    </lineage>
</organism>
<dbReference type="STRING" id="1076935.U4L7N9"/>
<evidence type="ECO:0000256" key="1">
    <source>
        <dbReference type="SAM" id="MobiDB-lite"/>
    </source>
</evidence>
<feature type="transmembrane region" description="Helical" evidence="2">
    <location>
        <begin position="182"/>
        <end position="201"/>
    </location>
</feature>
<dbReference type="AlphaFoldDB" id="U4L7N9"/>
<dbReference type="Proteomes" id="UP000018144">
    <property type="component" value="Unassembled WGS sequence"/>
</dbReference>
<dbReference type="Gene3D" id="3.40.50.1820">
    <property type="entry name" value="alpha/beta hydrolase"/>
    <property type="match status" value="1"/>
</dbReference>
<dbReference type="PANTHER" id="PTHR37471:SF1">
    <property type="entry name" value="AB HYDROLASE-1 DOMAIN-CONTAINING PROTEIN"/>
    <property type="match status" value="1"/>
</dbReference>
<feature type="region of interest" description="Disordered" evidence="1">
    <location>
        <begin position="448"/>
        <end position="479"/>
    </location>
</feature>
<dbReference type="eggNOG" id="ENOG502QW6Q">
    <property type="taxonomic scope" value="Eukaryota"/>
</dbReference>
<sequence>MLGTSFGSLVFIRICIWFLSSITPAAVAYLVYAITTGKTTNYLILEAYCAAETAFYFVYYLPRKRNLQRPASHPPRHPYSHRQALFQKCLSTISDPKSYISGWFHGAPYTSVYRENLAEFLAWGFLDRDTLPEKGSEDWEELEGYVDATEKAMGLELKPGYNPEVKALRLTVDPVRMTHRSLAWYLMISVVDLLTSAGLYFRGFRLLPTSGWYQIFPLRFHAPLMSLGIASPAKDLSYWFKPHRSPTSLPVVFLHGLGVGLYPYVPFLGELSASLGPDTGLIVIEIMPISTRICHDPTSIPEFNRQILQILSFHGIDKFILAGHSYGTILSTHLLAHPHIREKIEGVVLIDPISFLLHLPDVAYNFTARTPRGANERQLEYFASRDPGISGTICRHFFWGRNVLWKEDLMGGDEIPGVKAAVALGWRDLIVNIPAVWEYLNDGDERVESNGNASGHSSGAKDEMGGQARDRDQEMTDATVTTKEGIRLLRYGDCDHAQVFDTKERRKRIVDVVVEFSRGGGKKAE</sequence>
<keyword evidence="2" id="KW-0472">Membrane</keyword>
<dbReference type="OMA" id="YLRWWFL"/>
<evidence type="ECO:0000259" key="3">
    <source>
        <dbReference type="Pfam" id="PF00561"/>
    </source>
</evidence>
<proteinExistence type="predicted"/>
<dbReference type="SUPFAM" id="SSF53474">
    <property type="entry name" value="alpha/beta-Hydrolases"/>
    <property type="match status" value="1"/>
</dbReference>
<feature type="domain" description="AB hydrolase-1" evidence="3">
    <location>
        <begin position="296"/>
        <end position="386"/>
    </location>
</feature>
<dbReference type="InterPro" id="IPR029058">
    <property type="entry name" value="AB_hydrolase_fold"/>
</dbReference>
<keyword evidence="2" id="KW-0812">Transmembrane</keyword>
<keyword evidence="5" id="KW-1185">Reference proteome</keyword>
<evidence type="ECO:0000313" key="4">
    <source>
        <dbReference type="EMBL" id="CCX08929.1"/>
    </source>
</evidence>
<keyword evidence="2" id="KW-1133">Transmembrane helix</keyword>
<feature type="compositionally biased region" description="Low complexity" evidence="1">
    <location>
        <begin position="449"/>
        <end position="458"/>
    </location>
</feature>
<evidence type="ECO:0000256" key="2">
    <source>
        <dbReference type="SAM" id="Phobius"/>
    </source>
</evidence>
<name>U4L7N9_PYROM</name>
<accession>U4L7N9</accession>
<gene>
    <name evidence="4" type="ORF">PCON_08522</name>
</gene>
<feature type="compositionally biased region" description="Basic and acidic residues" evidence="1">
    <location>
        <begin position="459"/>
        <end position="474"/>
    </location>
</feature>
<dbReference type="PANTHER" id="PTHR37471">
    <property type="entry name" value="UNNAMED PRODUCT"/>
    <property type="match status" value="1"/>
</dbReference>
<dbReference type="Pfam" id="PF00561">
    <property type="entry name" value="Abhydrolase_1"/>
    <property type="match status" value="1"/>
</dbReference>